<dbReference type="FunFam" id="1.25.40.10:FF:001093">
    <property type="entry name" value="Pentatricopeptide repeat-containing protein At2g34400"/>
    <property type="match status" value="1"/>
</dbReference>
<evidence type="ECO:0000313" key="6">
    <source>
        <dbReference type="Proteomes" id="UP000249390"/>
    </source>
</evidence>
<dbReference type="GO" id="GO:0009451">
    <property type="term" value="P:RNA modification"/>
    <property type="evidence" value="ECO:0007669"/>
    <property type="project" value="InterPro"/>
</dbReference>
<dbReference type="Pfam" id="PF01535">
    <property type="entry name" value="PPR"/>
    <property type="match status" value="4"/>
</dbReference>
<dbReference type="Pfam" id="PF20431">
    <property type="entry name" value="E_motif"/>
    <property type="match status" value="1"/>
</dbReference>
<dbReference type="AlphaFoldDB" id="A0A328D515"/>
<dbReference type="Pfam" id="PF13041">
    <property type="entry name" value="PPR_2"/>
    <property type="match status" value="2"/>
</dbReference>
<sequence>MICKRMLTTTCFPATAELNGVLERLRVRPTHSHLDEALSIFYSPNSNALHSPYAYPILFHACARLSCIGVGQSLHKHMITHNPDAIQDLYTANHLINMYSKCCRLDCARQLFDQMHCRNIVSWASLISGYAQCGDPDTCFSLFSDMQLALCKPNDFVYASLLSACNGFRGLQVHAHALKTGCSFFVHVGNALIGMYTSNIQMSVHCSDNEAWKIFSDMEFRNLVTWNAMIAGFQKSGQCDKAMSFFVKMHSDGLGFDRVTLVTVLSLLCGVKEHDVSWSPRCCSQLHCIILKTGFLLDVEIVTALIKAYSFLDGNVGECYRVFLEFRGCRDIVLWTEIMAAFSEKEPEVALSLFSHLNRKGFVPDSYAFSVALKACAGFVTERHALMLHCRVIKAGFIDCLVLENALMHAYGRCGSMNEARKVFDEMRLRDTVSWNSILKTYAFHGKPEEALKLFENINVELDGTTFVALLSACSHTGMVEEGFRVFNSMTQKYGVAPQLDHYACMVDLLGRAGQIFQAVKLVRDMPMQPDCVVWSALLAGCRKHSEHRLATIAASKLKELDRGNSLGYVTMSNTYLSLNNFDEARLVRKQMKEHGVRKEPGLSWTEIGGRIHEFASGGQRHNLGEAIRASLQDLVKQLKKLGYIPQTSLVLHDIEEEQKEEQLYYHSEKLALMFVLMSSNDPHCKSGVIRIMKNIRICLDCHNFMKITSGLIQKRIVVRDSNRFHHFTSGMCSCNDYW</sequence>
<gene>
    <name evidence="5" type="ORF">DM860_003002</name>
</gene>
<dbReference type="InterPro" id="IPR032867">
    <property type="entry name" value="DYW_dom"/>
</dbReference>
<dbReference type="InterPro" id="IPR046848">
    <property type="entry name" value="E_motif"/>
</dbReference>
<dbReference type="GO" id="GO:0003723">
    <property type="term" value="F:RNA binding"/>
    <property type="evidence" value="ECO:0007669"/>
    <property type="project" value="InterPro"/>
</dbReference>
<keyword evidence="6" id="KW-1185">Reference proteome</keyword>
<feature type="repeat" description="PPR" evidence="3">
    <location>
        <begin position="400"/>
        <end position="434"/>
    </location>
</feature>
<dbReference type="PROSITE" id="PS51375">
    <property type="entry name" value="PPR"/>
    <property type="match status" value="4"/>
</dbReference>
<dbReference type="Gene3D" id="1.25.40.10">
    <property type="entry name" value="Tetratricopeptide repeat domain"/>
    <property type="match status" value="5"/>
</dbReference>
<dbReference type="PANTHER" id="PTHR47926">
    <property type="entry name" value="PENTATRICOPEPTIDE REPEAT-CONTAINING PROTEIN"/>
    <property type="match status" value="1"/>
</dbReference>
<organism evidence="5 6">
    <name type="scientific">Cuscuta australis</name>
    <dbReference type="NCBI Taxonomy" id="267555"/>
    <lineage>
        <taxon>Eukaryota</taxon>
        <taxon>Viridiplantae</taxon>
        <taxon>Streptophyta</taxon>
        <taxon>Embryophyta</taxon>
        <taxon>Tracheophyta</taxon>
        <taxon>Spermatophyta</taxon>
        <taxon>Magnoliopsida</taxon>
        <taxon>eudicotyledons</taxon>
        <taxon>Gunneridae</taxon>
        <taxon>Pentapetalae</taxon>
        <taxon>asterids</taxon>
        <taxon>lamiids</taxon>
        <taxon>Solanales</taxon>
        <taxon>Convolvulaceae</taxon>
        <taxon>Cuscuteae</taxon>
        <taxon>Cuscuta</taxon>
        <taxon>Cuscuta subgen. Grammica</taxon>
        <taxon>Cuscuta sect. Cleistogrammica</taxon>
    </lineage>
</organism>
<evidence type="ECO:0000313" key="5">
    <source>
        <dbReference type="EMBL" id="RAL39469.1"/>
    </source>
</evidence>
<dbReference type="InterPro" id="IPR002885">
    <property type="entry name" value="PPR_rpt"/>
</dbReference>
<comment type="similarity">
    <text evidence="1">Belongs to the PPR family. PCMP-H subfamily.</text>
</comment>
<feature type="repeat" description="PPR" evidence="3">
    <location>
        <begin position="463"/>
        <end position="498"/>
    </location>
</feature>
<accession>A0A328D515</accession>
<dbReference type="GO" id="GO:0008270">
    <property type="term" value="F:zinc ion binding"/>
    <property type="evidence" value="ECO:0007669"/>
    <property type="project" value="InterPro"/>
</dbReference>
<dbReference type="PANTHER" id="PTHR47926:SF382">
    <property type="entry name" value="PENTACOTRIPEPTIDE-REPEAT REGION OF PRORP DOMAIN-CONTAINING PROTEIN"/>
    <property type="match status" value="1"/>
</dbReference>
<dbReference type="Pfam" id="PF14432">
    <property type="entry name" value="DYW_deaminase"/>
    <property type="match status" value="1"/>
</dbReference>
<keyword evidence="2" id="KW-0677">Repeat</keyword>
<name>A0A328D515_9ASTE</name>
<dbReference type="EMBL" id="NQVE01000200">
    <property type="protein sequence ID" value="RAL39469.1"/>
    <property type="molecule type" value="Genomic_DNA"/>
</dbReference>
<dbReference type="NCBIfam" id="TIGR00756">
    <property type="entry name" value="PPR"/>
    <property type="match status" value="5"/>
</dbReference>
<feature type="repeat" description="PPR" evidence="3">
    <location>
        <begin position="222"/>
        <end position="256"/>
    </location>
</feature>
<protein>
    <recommendedName>
        <fullName evidence="4">DYW domain-containing protein</fullName>
    </recommendedName>
</protein>
<comment type="caution">
    <text evidence="5">The sequence shown here is derived from an EMBL/GenBank/DDBJ whole genome shotgun (WGS) entry which is preliminary data.</text>
</comment>
<evidence type="ECO:0000259" key="4">
    <source>
        <dbReference type="Pfam" id="PF14432"/>
    </source>
</evidence>
<dbReference type="InterPro" id="IPR011990">
    <property type="entry name" value="TPR-like_helical_dom_sf"/>
</dbReference>
<dbReference type="InterPro" id="IPR046960">
    <property type="entry name" value="PPR_At4g14850-like_plant"/>
</dbReference>
<feature type="domain" description="DYW" evidence="4">
    <location>
        <begin position="643"/>
        <end position="739"/>
    </location>
</feature>
<proteinExistence type="inferred from homology"/>
<dbReference type="FunFam" id="1.25.40.10:FF:000381">
    <property type="entry name" value="Pentatricopeptide repeat-containing protein"/>
    <property type="match status" value="1"/>
</dbReference>
<feature type="repeat" description="PPR" evidence="3">
    <location>
        <begin position="119"/>
        <end position="153"/>
    </location>
</feature>
<reference evidence="5 6" key="1">
    <citation type="submission" date="2018-06" db="EMBL/GenBank/DDBJ databases">
        <title>The Genome of Cuscuta australis (Dodder) Provides Insight into the Evolution of Plant Parasitism.</title>
        <authorList>
            <person name="Liu H."/>
        </authorList>
    </citation>
    <scope>NUCLEOTIDE SEQUENCE [LARGE SCALE GENOMIC DNA]</scope>
    <source>
        <strain evidence="6">cv. Yunnan</strain>
        <tissue evidence="5">Vines</tissue>
    </source>
</reference>
<evidence type="ECO:0000256" key="3">
    <source>
        <dbReference type="PROSITE-ProRule" id="PRU00708"/>
    </source>
</evidence>
<dbReference type="Proteomes" id="UP000249390">
    <property type="component" value="Unassembled WGS sequence"/>
</dbReference>
<evidence type="ECO:0000256" key="2">
    <source>
        <dbReference type="ARBA" id="ARBA00022737"/>
    </source>
</evidence>
<evidence type="ECO:0000256" key="1">
    <source>
        <dbReference type="ARBA" id="ARBA00006643"/>
    </source>
</evidence>